<sequence length="181" mass="21487">MKFLGNYNSWKRFSEEMNGEFQEKSNEFNMTNISFKIDGDEVIYKIDKIHNNILPKFETNVKMELDYKKILNLRLYLKKTTRRLSHKENEIDGIGEVKISDSQFNERFKIYTNNVQYARGMMNKSVIKRLIIGIPINKLSIETIEKKIHICMYTKGAVKNIETLRKMYYLIIEILGSIQEI</sequence>
<dbReference type="EMBL" id="JAGSOJ010000002">
    <property type="protein sequence ID" value="MCM1989849.1"/>
    <property type="molecule type" value="Genomic_DNA"/>
</dbReference>
<reference evidence="1" key="1">
    <citation type="journal article" date="2021" name="mSystems">
        <title>Bacteria and Archaea Synergistically Convert Glycine Betaine to Biogenic Methane in the Formosa Cold Seep of the South China Sea.</title>
        <authorList>
            <person name="Li L."/>
            <person name="Zhang W."/>
            <person name="Zhang S."/>
            <person name="Song L."/>
            <person name="Sun Q."/>
            <person name="Zhang H."/>
            <person name="Xiang H."/>
            <person name="Dong X."/>
        </authorList>
    </citation>
    <scope>NUCLEOTIDE SEQUENCE</scope>
    <source>
        <strain evidence="1">ZWT</strain>
    </source>
</reference>
<dbReference type="Proteomes" id="UP001056429">
    <property type="component" value="Unassembled WGS sequence"/>
</dbReference>
<gene>
    <name evidence="1" type="ORF">KDK92_08865</name>
</gene>
<accession>A0A9J6P178</accession>
<proteinExistence type="predicted"/>
<protein>
    <submittedName>
        <fullName evidence="1">DUF3137 domain-containing protein</fullName>
    </submittedName>
</protein>
<comment type="caution">
    <text evidence="1">The sequence shown here is derived from an EMBL/GenBank/DDBJ whole genome shotgun (WGS) entry which is preliminary data.</text>
</comment>
<evidence type="ECO:0000313" key="2">
    <source>
        <dbReference type="Proteomes" id="UP001056429"/>
    </source>
</evidence>
<keyword evidence="2" id="KW-1185">Reference proteome</keyword>
<organism evidence="1 2">
    <name type="scientific">Oceanirhabdus seepicola</name>
    <dbReference type="NCBI Taxonomy" id="2828781"/>
    <lineage>
        <taxon>Bacteria</taxon>
        <taxon>Bacillati</taxon>
        <taxon>Bacillota</taxon>
        <taxon>Clostridia</taxon>
        <taxon>Eubacteriales</taxon>
        <taxon>Clostridiaceae</taxon>
        <taxon>Oceanirhabdus</taxon>
    </lineage>
</organism>
<evidence type="ECO:0000313" key="1">
    <source>
        <dbReference type="EMBL" id="MCM1989849.1"/>
    </source>
</evidence>
<dbReference type="RefSeq" id="WP_250858871.1">
    <property type="nucleotide sequence ID" value="NZ_JAGSOJ010000002.1"/>
</dbReference>
<dbReference type="AlphaFoldDB" id="A0A9J6P178"/>
<reference evidence="1" key="2">
    <citation type="submission" date="2021-04" db="EMBL/GenBank/DDBJ databases">
        <authorList>
            <person name="Dong X."/>
        </authorList>
    </citation>
    <scope>NUCLEOTIDE SEQUENCE</scope>
    <source>
        <strain evidence="1">ZWT</strain>
    </source>
</reference>
<name>A0A9J6P178_9CLOT</name>